<sequence length="234" mass="26158">MLLLVIFVVCPVVLNAQERVPLNGRVQVSDAGLNGVFVINTTAAIEIKTDANGNFTIDAQSGDELVIYSPNITTRKFKLNEQSFDNQPLVITVNAQAYELDEVVMDRDRSIDEVSLGLVPKDQKQYTVAERRVFAATSGLLDPLINAITGRTKMLKKELETERKQQMLDNLRGICTEEEIIKEMKIPIAYVEGFLYYTVEDPELSQAMKEGNNAAARFLLNGIAAKYLKLLKDE</sequence>
<name>A0A345HF97_9FLAO</name>
<reference evidence="1 2" key="1">
    <citation type="submission" date="2018-07" db="EMBL/GenBank/DDBJ databases">
        <title>Complete genome sequence of Flavobacterium arcticum type strain SM1502T.</title>
        <authorList>
            <person name="Li Y."/>
            <person name="Li D.-D."/>
        </authorList>
    </citation>
    <scope>NUCLEOTIDE SEQUENCE [LARGE SCALE GENOMIC DNA]</scope>
    <source>
        <strain evidence="1 2">SM1502</strain>
    </source>
</reference>
<dbReference type="EMBL" id="CP031188">
    <property type="protein sequence ID" value="AXG75257.1"/>
    <property type="molecule type" value="Genomic_DNA"/>
</dbReference>
<evidence type="ECO:0008006" key="3">
    <source>
        <dbReference type="Google" id="ProtNLM"/>
    </source>
</evidence>
<keyword evidence="2" id="KW-1185">Reference proteome</keyword>
<dbReference type="AlphaFoldDB" id="A0A345HF97"/>
<proteinExistence type="predicted"/>
<dbReference type="Proteomes" id="UP000253951">
    <property type="component" value="Chromosome"/>
</dbReference>
<evidence type="ECO:0000313" key="1">
    <source>
        <dbReference type="EMBL" id="AXG75257.1"/>
    </source>
</evidence>
<gene>
    <name evidence="1" type="ORF">DVK85_08225</name>
</gene>
<organism evidence="1 2">
    <name type="scientific">Flavobacterium arcticum</name>
    <dbReference type="NCBI Taxonomy" id="1784713"/>
    <lineage>
        <taxon>Bacteria</taxon>
        <taxon>Pseudomonadati</taxon>
        <taxon>Bacteroidota</taxon>
        <taxon>Flavobacteriia</taxon>
        <taxon>Flavobacteriales</taxon>
        <taxon>Flavobacteriaceae</taxon>
        <taxon>Flavobacterium</taxon>
    </lineage>
</organism>
<dbReference type="KEGG" id="fat:DVK85_08225"/>
<dbReference type="OrthoDB" id="1427655at2"/>
<dbReference type="SUPFAM" id="SSF49464">
    <property type="entry name" value="Carboxypeptidase regulatory domain-like"/>
    <property type="match status" value="1"/>
</dbReference>
<dbReference type="InterPro" id="IPR008969">
    <property type="entry name" value="CarboxyPept-like_regulatory"/>
</dbReference>
<accession>A0A345HF97</accession>
<protein>
    <recommendedName>
        <fullName evidence="3">Carboxypeptidase regulatory-like domain-containing protein</fullName>
    </recommendedName>
</protein>
<evidence type="ECO:0000313" key="2">
    <source>
        <dbReference type="Proteomes" id="UP000253951"/>
    </source>
</evidence>